<keyword evidence="2" id="KW-1185">Reference proteome</keyword>
<proteinExistence type="predicted"/>
<evidence type="ECO:0000313" key="1">
    <source>
        <dbReference type="EMBL" id="GAB93055.1"/>
    </source>
</evidence>
<comment type="caution">
    <text evidence="1">The sequence shown here is derived from an EMBL/GenBank/DDBJ whole genome shotgun (WGS) entry which is preliminary data.</text>
</comment>
<dbReference type="AlphaFoldDB" id="K6W1K9"/>
<organism evidence="1 2">
    <name type="scientific">Gordonia rhizosphera NBRC 16068</name>
    <dbReference type="NCBI Taxonomy" id="1108045"/>
    <lineage>
        <taxon>Bacteria</taxon>
        <taxon>Bacillati</taxon>
        <taxon>Actinomycetota</taxon>
        <taxon>Actinomycetes</taxon>
        <taxon>Mycobacteriales</taxon>
        <taxon>Gordoniaceae</taxon>
        <taxon>Gordonia</taxon>
    </lineage>
</organism>
<dbReference type="EMBL" id="BAHC01000203">
    <property type="protein sequence ID" value="GAB93055.1"/>
    <property type="molecule type" value="Genomic_DNA"/>
</dbReference>
<accession>K6W1K9</accession>
<protein>
    <submittedName>
        <fullName evidence="1">Uncharacterized protein</fullName>
    </submittedName>
</protein>
<name>K6W1K9_9ACTN</name>
<reference evidence="1 2" key="1">
    <citation type="submission" date="2012-08" db="EMBL/GenBank/DDBJ databases">
        <title>Whole genome shotgun sequence of Gordonia rhizosphera NBRC 16068.</title>
        <authorList>
            <person name="Takarada H."/>
            <person name="Isaki S."/>
            <person name="Hosoyama A."/>
            <person name="Tsuchikane K."/>
            <person name="Katsumata H."/>
            <person name="Baba S."/>
            <person name="Ohji S."/>
            <person name="Yamazaki S."/>
            <person name="Fujita N."/>
        </authorList>
    </citation>
    <scope>NUCLEOTIDE SEQUENCE [LARGE SCALE GENOMIC DNA]</scope>
    <source>
        <strain evidence="1 2">NBRC 16068</strain>
    </source>
</reference>
<gene>
    <name evidence="1" type="ORF">GORHZ_203_00150</name>
</gene>
<dbReference type="Proteomes" id="UP000008363">
    <property type="component" value="Unassembled WGS sequence"/>
</dbReference>
<evidence type="ECO:0000313" key="2">
    <source>
        <dbReference type="Proteomes" id="UP000008363"/>
    </source>
</evidence>
<sequence length="60" mass="6431">MSGSSGVQIPVDDDMYAPGVIGLFVLAAGISEPVLEEPWGGVFESRLGFLDVGYRSRDDR</sequence>